<keyword evidence="6" id="KW-0762">Sugar transport</keyword>
<keyword evidence="5" id="KW-0812">Transmembrane</keyword>
<proteinExistence type="inferred from homology"/>
<dbReference type="InterPro" id="IPR006059">
    <property type="entry name" value="SBP"/>
</dbReference>
<dbReference type="InterPro" id="IPR050490">
    <property type="entry name" value="Bact_solute-bd_prot1"/>
</dbReference>
<dbReference type="EMBL" id="FUWS01000002">
    <property type="protein sequence ID" value="SJZ52259.1"/>
    <property type="molecule type" value="Genomic_DNA"/>
</dbReference>
<name>A0A1T4LBZ4_9ACTN</name>
<dbReference type="OrthoDB" id="3495561at2"/>
<feature type="transmembrane region" description="Helical" evidence="5">
    <location>
        <begin position="30"/>
        <end position="52"/>
    </location>
</feature>
<evidence type="ECO:0000256" key="2">
    <source>
        <dbReference type="ARBA" id="ARBA00022448"/>
    </source>
</evidence>
<keyword evidence="5" id="KW-0472">Membrane</keyword>
<dbReference type="Pfam" id="PF01547">
    <property type="entry name" value="SBP_bac_1"/>
    <property type="match status" value="1"/>
</dbReference>
<protein>
    <submittedName>
        <fullName evidence="6">Multiple sugar transport system substrate-binding protein</fullName>
    </submittedName>
</protein>
<evidence type="ECO:0000256" key="4">
    <source>
        <dbReference type="SAM" id="MobiDB-lite"/>
    </source>
</evidence>
<evidence type="ECO:0000313" key="6">
    <source>
        <dbReference type="EMBL" id="SJZ52259.1"/>
    </source>
</evidence>
<gene>
    <name evidence="6" type="ORF">SAMN02745673_00619</name>
</gene>
<evidence type="ECO:0000256" key="5">
    <source>
        <dbReference type="SAM" id="Phobius"/>
    </source>
</evidence>
<dbReference type="AlphaFoldDB" id="A0A1T4LBZ4"/>
<reference evidence="6 7" key="1">
    <citation type="submission" date="2017-02" db="EMBL/GenBank/DDBJ databases">
        <authorList>
            <person name="Peterson S.W."/>
        </authorList>
    </citation>
    <scope>NUCLEOTIDE SEQUENCE [LARGE SCALE GENOMIC DNA]</scope>
    <source>
        <strain evidence="6 7">DSM 45154</strain>
    </source>
</reference>
<evidence type="ECO:0000256" key="3">
    <source>
        <dbReference type="ARBA" id="ARBA00022729"/>
    </source>
</evidence>
<keyword evidence="5" id="KW-1133">Transmembrane helix</keyword>
<organism evidence="6 7">
    <name type="scientific">Marinactinospora thermotolerans DSM 45154</name>
    <dbReference type="NCBI Taxonomy" id="1122192"/>
    <lineage>
        <taxon>Bacteria</taxon>
        <taxon>Bacillati</taxon>
        <taxon>Actinomycetota</taxon>
        <taxon>Actinomycetes</taxon>
        <taxon>Streptosporangiales</taxon>
        <taxon>Nocardiopsidaceae</taxon>
        <taxon>Marinactinospora</taxon>
    </lineage>
</organism>
<dbReference type="Gene3D" id="3.40.190.10">
    <property type="entry name" value="Periplasmic binding protein-like II"/>
    <property type="match status" value="2"/>
</dbReference>
<accession>A0A1T4LBZ4</accession>
<keyword evidence="2" id="KW-0813">Transport</keyword>
<comment type="similarity">
    <text evidence="1">Belongs to the bacterial solute-binding protein 1 family.</text>
</comment>
<dbReference type="STRING" id="1122192.SAMN02745673_00619"/>
<feature type="region of interest" description="Disordered" evidence="4">
    <location>
        <begin position="1"/>
        <end position="21"/>
    </location>
</feature>
<keyword evidence="3" id="KW-0732">Signal</keyword>
<sequence>MAPHERREGRAGSSTGEAVPIAERRRSTPLWHIAVALAVTAASVAALVGLVVERSPGDPPGTIVVATGRDVSEAGVLYQELIDRWNAMEGNEDHPARLVELSGRADLQHAEMVRWAQSAHTGPEHHEYDVLNLDNQWTAEFARAGWIVPVETDLRAEGFLGRPVEAVTYDGRVWAVPFTADVGMLYYRTDLLETADVRGRTFPELLERLRETAAADGTVEYAYAGQFARYEGLTVNAMEFVWGHGGEIVSEAGRVQLHTPPAREGLSSIVTGLRSGLLPEDAWNDTEAESMRRFADGEALAMRNWPARYDQLAGGPENGAEGTGAGPDFAMVPLPEGTAALGGQSLALTAASQQPAKARELIEFLTAESRQRALFFCGGYAPTRAGAYEGDFHGTCPGEPDGAGAAPRPLDDRRPYAADLRAAVEEARLRPVTPYYPQFTGAFHTGFHDLLTRHGGVLDQGDLTVLHEAAEMALRGA</sequence>
<dbReference type="Proteomes" id="UP000190637">
    <property type="component" value="Unassembled WGS sequence"/>
</dbReference>
<dbReference type="RefSeq" id="WP_078760055.1">
    <property type="nucleotide sequence ID" value="NZ_FUWS01000002.1"/>
</dbReference>
<dbReference type="SUPFAM" id="SSF53850">
    <property type="entry name" value="Periplasmic binding protein-like II"/>
    <property type="match status" value="1"/>
</dbReference>
<dbReference type="PANTHER" id="PTHR43649:SF34">
    <property type="entry name" value="ABC TRANSPORTER PERIPLASMIC-BINDING PROTEIN YCJN-RELATED"/>
    <property type="match status" value="1"/>
</dbReference>
<dbReference type="PANTHER" id="PTHR43649">
    <property type="entry name" value="ARABINOSE-BINDING PROTEIN-RELATED"/>
    <property type="match status" value="1"/>
</dbReference>
<evidence type="ECO:0000313" key="7">
    <source>
        <dbReference type="Proteomes" id="UP000190637"/>
    </source>
</evidence>
<evidence type="ECO:0000256" key="1">
    <source>
        <dbReference type="ARBA" id="ARBA00008520"/>
    </source>
</evidence>
<keyword evidence="7" id="KW-1185">Reference proteome</keyword>
<feature type="compositionally biased region" description="Basic and acidic residues" evidence="4">
    <location>
        <begin position="1"/>
        <end position="10"/>
    </location>
</feature>